<dbReference type="InterPro" id="IPR025870">
    <property type="entry name" value="Glyoxalase-like_dom"/>
</dbReference>
<dbReference type="Proteomes" id="UP000717585">
    <property type="component" value="Unassembled WGS sequence"/>
</dbReference>
<comment type="caution">
    <text evidence="2">The sequence shown here is derived from an EMBL/GenBank/DDBJ whole genome shotgun (WGS) entry which is preliminary data.</text>
</comment>
<name>A0A8J6ASQ4_9EUKA</name>
<accession>A0A8J6ASQ4</accession>
<reference evidence="2" key="1">
    <citation type="submission" date="2021-05" db="EMBL/GenBank/DDBJ databases">
        <title>A free-living protist that lacks canonical eukaryotic 1 DNA replication and segregation systems.</title>
        <authorList>
            <person name="Salas-Leiva D.E."/>
            <person name="Tromer E.C."/>
            <person name="Curtis B.A."/>
            <person name="Jerlstrom-Hultqvist J."/>
            <person name="Kolisko M."/>
            <person name="Yi Z."/>
            <person name="Salas-Leiva J.S."/>
            <person name="Gallot-Lavallee L."/>
            <person name="Kops G.J.P.L."/>
            <person name="Archibald J.M."/>
            <person name="Simpson A.G.B."/>
            <person name="Roger A.J."/>
        </authorList>
    </citation>
    <scope>NUCLEOTIDE SEQUENCE</scope>
    <source>
        <strain evidence="2">BICM</strain>
    </source>
</reference>
<dbReference type="SUPFAM" id="SSF54593">
    <property type="entry name" value="Glyoxalase/Bleomycin resistance protein/Dihydroxybiphenyl dioxygenase"/>
    <property type="match status" value="1"/>
</dbReference>
<feature type="domain" description="VOC" evidence="1">
    <location>
        <begin position="3"/>
        <end position="121"/>
    </location>
</feature>
<sequence>MTIFRSTLIAVTDMERSKQFYKDVLDAEIIADFGANVTLTGNISLQTIETWAGFIQQPDTSYINFGNASELYYEEDDIESFVQRLEAFEVDLVHPLYVHEWGQRAVRFYDPDGHIIEVAEGLNAVVARFLDSGMTLAETARRMGLSEDFIRTNVMGEE</sequence>
<dbReference type="PROSITE" id="PS51819">
    <property type="entry name" value="VOC"/>
    <property type="match status" value="1"/>
</dbReference>
<evidence type="ECO:0000313" key="3">
    <source>
        <dbReference type="Proteomes" id="UP000717585"/>
    </source>
</evidence>
<protein>
    <submittedName>
        <fullName evidence="2">Glyoxalase-like domain</fullName>
    </submittedName>
</protein>
<keyword evidence="3" id="KW-1185">Reference proteome</keyword>
<evidence type="ECO:0000313" key="2">
    <source>
        <dbReference type="EMBL" id="KAG9391400.1"/>
    </source>
</evidence>
<dbReference type="Gene3D" id="3.10.180.10">
    <property type="entry name" value="2,3-Dihydroxybiphenyl 1,2-Dioxygenase, domain 1"/>
    <property type="match status" value="1"/>
</dbReference>
<dbReference type="AlphaFoldDB" id="A0A8J6ASQ4"/>
<proteinExistence type="predicted"/>
<organism evidence="2 3">
    <name type="scientific">Carpediemonas membranifera</name>
    <dbReference type="NCBI Taxonomy" id="201153"/>
    <lineage>
        <taxon>Eukaryota</taxon>
        <taxon>Metamonada</taxon>
        <taxon>Carpediemonas-like organisms</taxon>
        <taxon>Carpediemonas</taxon>
    </lineage>
</organism>
<dbReference type="Pfam" id="PF12681">
    <property type="entry name" value="Glyoxalase_2"/>
    <property type="match status" value="1"/>
</dbReference>
<dbReference type="InterPro" id="IPR029068">
    <property type="entry name" value="Glyas_Bleomycin-R_OHBP_Dase"/>
</dbReference>
<evidence type="ECO:0000259" key="1">
    <source>
        <dbReference type="PROSITE" id="PS51819"/>
    </source>
</evidence>
<dbReference type="EMBL" id="JAHDYR010000053">
    <property type="protein sequence ID" value="KAG9391400.1"/>
    <property type="molecule type" value="Genomic_DNA"/>
</dbReference>
<gene>
    <name evidence="2" type="ORF">J8273_6160</name>
</gene>
<dbReference type="InterPro" id="IPR037523">
    <property type="entry name" value="VOC_core"/>
</dbReference>